<evidence type="ECO:0000313" key="1">
    <source>
        <dbReference type="EMBL" id="MPL79334.1"/>
    </source>
</evidence>
<comment type="caution">
    <text evidence="1">The sequence shown here is derived from an EMBL/GenBank/DDBJ whole genome shotgun (WGS) entry which is preliminary data.</text>
</comment>
<gene>
    <name evidence="1" type="ORF">SDC9_25210</name>
</gene>
<proteinExistence type="predicted"/>
<organism evidence="1">
    <name type="scientific">bioreactor metagenome</name>
    <dbReference type="NCBI Taxonomy" id="1076179"/>
    <lineage>
        <taxon>unclassified sequences</taxon>
        <taxon>metagenomes</taxon>
        <taxon>ecological metagenomes</taxon>
    </lineage>
</organism>
<dbReference type="AlphaFoldDB" id="A0A644UK64"/>
<protein>
    <submittedName>
        <fullName evidence="1">Uncharacterized protein</fullName>
    </submittedName>
</protein>
<reference evidence="1" key="1">
    <citation type="submission" date="2019-08" db="EMBL/GenBank/DDBJ databases">
        <authorList>
            <person name="Kucharzyk K."/>
            <person name="Murdoch R.W."/>
            <person name="Higgins S."/>
            <person name="Loffler F."/>
        </authorList>
    </citation>
    <scope>NUCLEOTIDE SEQUENCE</scope>
</reference>
<name>A0A644UK64_9ZZZZ</name>
<accession>A0A644UK64</accession>
<dbReference type="EMBL" id="VSSQ01000125">
    <property type="protein sequence ID" value="MPL79334.1"/>
    <property type="molecule type" value="Genomic_DNA"/>
</dbReference>
<sequence length="110" mass="12567">MLYPITKTVDRNEVWFLIPGKPDIMDVAKKQFLNLATGINVVHVGVDNHLEHHLRMIGATTIFFIKSLIVIKVKILNEGIDIQDRVIFSNIFINPDGKKKRLVGYIRAKT</sequence>